<dbReference type="Gene3D" id="3.30.559.10">
    <property type="entry name" value="Chloramphenicol acetyltransferase-like domain"/>
    <property type="match status" value="1"/>
</dbReference>
<reference evidence="5 6" key="2">
    <citation type="submission" date="2016-08" db="EMBL/GenBank/DDBJ databases">
        <title>Pervasive Adenine N6-methylation of Active Genes in Fungi.</title>
        <authorList>
            <consortium name="DOE Joint Genome Institute"/>
            <person name="Mondo S.J."/>
            <person name="Dannebaum R.O."/>
            <person name="Kuo R.C."/>
            <person name="Labutti K."/>
            <person name="Haridas S."/>
            <person name="Kuo A."/>
            <person name="Salamov A."/>
            <person name="Ahrendt S.R."/>
            <person name="Lipzen A."/>
            <person name="Sullivan W."/>
            <person name="Andreopoulos W.B."/>
            <person name="Clum A."/>
            <person name="Lindquist E."/>
            <person name="Daum C."/>
            <person name="Ramamoorthy G.K."/>
            <person name="Gryganskyi A."/>
            <person name="Culley D."/>
            <person name="Magnuson J.K."/>
            <person name="James T.Y."/>
            <person name="O'Malley M.A."/>
            <person name="Stajich J.E."/>
            <person name="Spatafora J.W."/>
            <person name="Visel A."/>
            <person name="Grigoriev I.V."/>
        </authorList>
    </citation>
    <scope>NUCLEOTIDE SEQUENCE [LARGE SCALE GENOMIC DNA]</scope>
    <source>
        <strain evidence="5 6">S4</strain>
    </source>
</reference>
<dbReference type="Pfam" id="PF00501">
    <property type="entry name" value="AMP-binding"/>
    <property type="match status" value="1"/>
</dbReference>
<dbReference type="Pfam" id="PF00668">
    <property type="entry name" value="Condensation"/>
    <property type="match status" value="1"/>
</dbReference>
<evidence type="ECO:0000313" key="6">
    <source>
        <dbReference type="Proteomes" id="UP000193944"/>
    </source>
</evidence>
<name>A0A1Y1VV63_9FUNG</name>
<dbReference type="GO" id="GO:0003824">
    <property type="term" value="F:catalytic activity"/>
    <property type="evidence" value="ECO:0007669"/>
    <property type="project" value="InterPro"/>
</dbReference>
<dbReference type="Gene3D" id="3.30.559.30">
    <property type="entry name" value="Nonribosomal peptide synthetase, condensation domain"/>
    <property type="match status" value="1"/>
</dbReference>
<dbReference type="InterPro" id="IPR000873">
    <property type="entry name" value="AMP-dep_synth/lig_dom"/>
</dbReference>
<feature type="domain" description="AMP-dependent synthetase/ligase" evidence="3">
    <location>
        <begin position="417"/>
        <end position="514"/>
    </location>
</feature>
<dbReference type="SUPFAM" id="SSF52777">
    <property type="entry name" value="CoA-dependent acyltransferases"/>
    <property type="match status" value="1"/>
</dbReference>
<dbReference type="GO" id="GO:0043041">
    <property type="term" value="P:amino acid activation for nonribosomal peptide biosynthetic process"/>
    <property type="evidence" value="ECO:0007669"/>
    <property type="project" value="TreeGrafter"/>
</dbReference>
<accession>A0A1Y1VV63</accession>
<proteinExistence type="predicted"/>
<organism evidence="5 6">
    <name type="scientific">Anaeromyces robustus</name>
    <dbReference type="NCBI Taxonomy" id="1754192"/>
    <lineage>
        <taxon>Eukaryota</taxon>
        <taxon>Fungi</taxon>
        <taxon>Fungi incertae sedis</taxon>
        <taxon>Chytridiomycota</taxon>
        <taxon>Chytridiomycota incertae sedis</taxon>
        <taxon>Neocallimastigomycetes</taxon>
        <taxon>Neocallimastigales</taxon>
        <taxon>Neocallimastigaceae</taxon>
        <taxon>Anaeromyces</taxon>
    </lineage>
</organism>
<dbReference type="InterPro" id="IPR001242">
    <property type="entry name" value="Condensation_dom"/>
</dbReference>
<dbReference type="EMBL" id="MCFG01000490">
    <property type="protein sequence ID" value="ORX64905.1"/>
    <property type="molecule type" value="Genomic_DNA"/>
</dbReference>
<dbReference type="GO" id="GO:0005737">
    <property type="term" value="C:cytoplasm"/>
    <property type="evidence" value="ECO:0007669"/>
    <property type="project" value="TreeGrafter"/>
</dbReference>
<reference evidence="5 6" key="1">
    <citation type="submission" date="2016-08" db="EMBL/GenBank/DDBJ databases">
        <title>A Parts List for Fungal Cellulosomes Revealed by Comparative Genomics.</title>
        <authorList>
            <consortium name="DOE Joint Genome Institute"/>
            <person name="Haitjema C.H."/>
            <person name="Gilmore S.P."/>
            <person name="Henske J.K."/>
            <person name="Solomon K.V."/>
            <person name="De Groot R."/>
            <person name="Kuo A."/>
            <person name="Mondo S.J."/>
            <person name="Salamov A.A."/>
            <person name="Labutti K."/>
            <person name="Zhao Z."/>
            <person name="Chiniquy J."/>
            <person name="Barry K."/>
            <person name="Brewer H.M."/>
            <person name="Purvine S.O."/>
            <person name="Wright A.T."/>
            <person name="Boxma B."/>
            <person name="Van Alen T."/>
            <person name="Hackstein J.H."/>
            <person name="Baker S.E."/>
            <person name="Grigoriev I.V."/>
            <person name="O'Malley M.A."/>
        </authorList>
    </citation>
    <scope>NUCLEOTIDE SEQUENCE [LARGE SCALE GENOMIC DNA]</scope>
    <source>
        <strain evidence="5 6">S4</strain>
    </source>
</reference>
<dbReference type="GO" id="GO:0044550">
    <property type="term" value="P:secondary metabolite biosynthetic process"/>
    <property type="evidence" value="ECO:0007669"/>
    <property type="project" value="TreeGrafter"/>
</dbReference>
<dbReference type="Gene3D" id="3.40.50.980">
    <property type="match status" value="2"/>
</dbReference>
<dbReference type="OrthoDB" id="416786at2759"/>
<dbReference type="AlphaFoldDB" id="A0A1Y1VV63"/>
<sequence>MEKIINNNLIYYSATSLQSEIYFSHLKNEDKTKFNIFKKYNIKNVHNITKLKEGINEVFEKNELLKSKFSVMKFNKEDKVFYTIDDNSHLNVEHYSNDDCHEFIRPFDLSKSPLLRVAFVENSILMIDIHRIIADSTSMDILINKLINFCEGNVCLDSTLQLSKYLNQNTDNMNSDMNLEFIDDLFNHEYNVLNLPKRYNYIKLCSNNKVTEKCSFTVSGKIYENLKNFINCNFNPYSYFISIYAIIMSNYSEQEYIYTSILNNKRNTTNQDIIGEFDLIQPLLIYINNNNVLKDLINEVNSLLIQYDEQKNLLSNKFKNSNLLSLNNIFIYNSNNNKSKINLNPFIEEINRDDNRNDFHLFLNKLYNFDLIFEVMDDEDKYVFTIEYNDNLEKKRILYDFNRNKIDYGKKFYHVEFSKNAKLNSDKCAIVFEDREVTYKELDEMSNSLAYYLRNYGITRNEIVPILCERSYYFFVSLLAVMKAGGAFVFINPEFPKERISYMINNVKARIVLNYSGKKKVIFVIEVNTNNNNAVTE</sequence>
<dbReference type="Proteomes" id="UP000193944">
    <property type="component" value="Unassembled WGS sequence"/>
</dbReference>
<evidence type="ECO:0000256" key="1">
    <source>
        <dbReference type="ARBA" id="ARBA00022450"/>
    </source>
</evidence>
<evidence type="ECO:0008006" key="7">
    <source>
        <dbReference type="Google" id="ProtNLM"/>
    </source>
</evidence>
<evidence type="ECO:0000313" key="5">
    <source>
        <dbReference type="EMBL" id="ORX64905.1"/>
    </source>
</evidence>
<dbReference type="GO" id="GO:0031177">
    <property type="term" value="F:phosphopantetheine binding"/>
    <property type="evidence" value="ECO:0007669"/>
    <property type="project" value="TreeGrafter"/>
</dbReference>
<protein>
    <recommendedName>
        <fullName evidence="7">Acetyl-CoA synthetase-like protein</fullName>
    </recommendedName>
</protein>
<evidence type="ECO:0000256" key="2">
    <source>
        <dbReference type="ARBA" id="ARBA00022553"/>
    </source>
</evidence>
<dbReference type="STRING" id="1754192.A0A1Y1VV63"/>
<keyword evidence="2" id="KW-0597">Phosphoprotein</keyword>
<keyword evidence="1" id="KW-0596">Phosphopantetheine</keyword>
<feature type="domain" description="Condensation" evidence="4">
    <location>
        <begin position="12"/>
        <end position="392"/>
    </location>
</feature>
<gene>
    <name evidence="5" type="ORF">BCR32DRAFT_297888</name>
</gene>
<dbReference type="PANTHER" id="PTHR45527:SF1">
    <property type="entry name" value="FATTY ACID SYNTHASE"/>
    <property type="match status" value="1"/>
</dbReference>
<evidence type="ECO:0000259" key="4">
    <source>
        <dbReference type="Pfam" id="PF00668"/>
    </source>
</evidence>
<evidence type="ECO:0000259" key="3">
    <source>
        <dbReference type="Pfam" id="PF00501"/>
    </source>
</evidence>
<dbReference type="SUPFAM" id="SSF56801">
    <property type="entry name" value="Acetyl-CoA synthetase-like"/>
    <property type="match status" value="1"/>
</dbReference>
<keyword evidence="6" id="KW-1185">Reference proteome</keyword>
<comment type="caution">
    <text evidence="5">The sequence shown here is derived from an EMBL/GenBank/DDBJ whole genome shotgun (WGS) entry which is preliminary data.</text>
</comment>
<dbReference type="InterPro" id="IPR023213">
    <property type="entry name" value="CAT-like_dom_sf"/>
</dbReference>
<dbReference type="PANTHER" id="PTHR45527">
    <property type="entry name" value="NONRIBOSOMAL PEPTIDE SYNTHETASE"/>
    <property type="match status" value="1"/>
</dbReference>